<dbReference type="SUPFAM" id="SSF46955">
    <property type="entry name" value="Putative DNA-binding domain"/>
    <property type="match status" value="1"/>
</dbReference>
<dbReference type="GO" id="GO:0003677">
    <property type="term" value="F:DNA binding"/>
    <property type="evidence" value="ECO:0007669"/>
    <property type="project" value="InterPro"/>
</dbReference>
<dbReference type="PATRIC" id="fig|1423725.3.peg.579"/>
<dbReference type="STRING" id="1423725.FC19_GL000560"/>
<reference evidence="3 4" key="1">
    <citation type="journal article" date="2015" name="Genome Announc.">
        <title>Expanding the biotechnology potential of lactobacilli through comparative genomics of 213 strains and associated genera.</title>
        <authorList>
            <person name="Sun Z."/>
            <person name="Harris H.M."/>
            <person name="McCann A."/>
            <person name="Guo C."/>
            <person name="Argimon S."/>
            <person name="Zhang W."/>
            <person name="Yang X."/>
            <person name="Jeffery I.B."/>
            <person name="Cooney J.C."/>
            <person name="Kagawa T.F."/>
            <person name="Liu W."/>
            <person name="Song Y."/>
            <person name="Salvetti E."/>
            <person name="Wrobel A."/>
            <person name="Rasinkangas P."/>
            <person name="Parkhill J."/>
            <person name="Rea M.C."/>
            <person name="O'Sullivan O."/>
            <person name="Ritari J."/>
            <person name="Douillard F.P."/>
            <person name="Paul Ross R."/>
            <person name="Yang R."/>
            <person name="Briner A.E."/>
            <person name="Felis G.E."/>
            <person name="de Vos W.M."/>
            <person name="Barrangou R."/>
            <person name="Klaenhammer T.R."/>
            <person name="Caufield P.W."/>
            <person name="Cui Y."/>
            <person name="Zhang H."/>
            <person name="O'Toole P.W."/>
        </authorList>
    </citation>
    <scope>NUCLEOTIDE SEQUENCE [LARGE SCALE GENOMIC DNA]</scope>
    <source>
        <strain evidence="3 4">DSM 21051</strain>
    </source>
</reference>
<dbReference type="AlphaFoldDB" id="A0A0R2CXA7"/>
<dbReference type="PROSITE" id="PS50937">
    <property type="entry name" value="HTH_MERR_2"/>
    <property type="match status" value="1"/>
</dbReference>
<dbReference type="Gene3D" id="1.10.1660.10">
    <property type="match status" value="1"/>
</dbReference>
<proteinExistence type="predicted"/>
<evidence type="ECO:0000313" key="4">
    <source>
        <dbReference type="Proteomes" id="UP000051015"/>
    </source>
</evidence>
<feature type="domain" description="HTH merR-type" evidence="2">
    <location>
        <begin position="1"/>
        <end position="23"/>
    </location>
</feature>
<keyword evidence="1" id="KW-0175">Coiled coil</keyword>
<protein>
    <recommendedName>
        <fullName evidence="2">HTH merR-type domain-containing protein</fullName>
    </recommendedName>
</protein>
<evidence type="ECO:0000256" key="1">
    <source>
        <dbReference type="SAM" id="Coils"/>
    </source>
</evidence>
<evidence type="ECO:0000313" key="3">
    <source>
        <dbReference type="EMBL" id="KRM96279.1"/>
    </source>
</evidence>
<sequence>MEMVLALRHTGMSLKSIKNYIDLCNLGDNSVNERLDIIKAELNKAEEKVNDSIKQRDVLKEKLEYYRQAIKVGEKNVIWGTKRKFKQ</sequence>
<dbReference type="EMBL" id="AYZD01000015">
    <property type="protein sequence ID" value="KRM96279.1"/>
    <property type="molecule type" value="Genomic_DNA"/>
</dbReference>
<organism evidence="3 4">
    <name type="scientific">Liquorilactobacillus aquaticus DSM 21051</name>
    <dbReference type="NCBI Taxonomy" id="1423725"/>
    <lineage>
        <taxon>Bacteria</taxon>
        <taxon>Bacillati</taxon>
        <taxon>Bacillota</taxon>
        <taxon>Bacilli</taxon>
        <taxon>Lactobacillales</taxon>
        <taxon>Lactobacillaceae</taxon>
        <taxon>Liquorilactobacillus</taxon>
    </lineage>
</organism>
<dbReference type="Proteomes" id="UP000051015">
    <property type="component" value="Unassembled WGS sequence"/>
</dbReference>
<gene>
    <name evidence="3" type="ORF">FC19_GL000560</name>
</gene>
<dbReference type="InterPro" id="IPR009061">
    <property type="entry name" value="DNA-bd_dom_put_sf"/>
</dbReference>
<dbReference type="GO" id="GO:0006355">
    <property type="term" value="P:regulation of DNA-templated transcription"/>
    <property type="evidence" value="ECO:0007669"/>
    <property type="project" value="InterPro"/>
</dbReference>
<accession>A0A0R2CXA7</accession>
<name>A0A0R2CXA7_9LACO</name>
<feature type="coiled-coil region" evidence="1">
    <location>
        <begin position="28"/>
        <end position="62"/>
    </location>
</feature>
<dbReference type="InterPro" id="IPR000551">
    <property type="entry name" value="MerR-type_HTH_dom"/>
</dbReference>
<keyword evidence="4" id="KW-1185">Reference proteome</keyword>
<evidence type="ECO:0000259" key="2">
    <source>
        <dbReference type="PROSITE" id="PS50937"/>
    </source>
</evidence>
<comment type="caution">
    <text evidence="3">The sequence shown here is derived from an EMBL/GenBank/DDBJ whole genome shotgun (WGS) entry which is preliminary data.</text>
</comment>